<gene>
    <name evidence="1" type="ORF">SAMN04489793_3317</name>
</gene>
<reference evidence="2" key="1">
    <citation type="submission" date="2016-10" db="EMBL/GenBank/DDBJ databases">
        <authorList>
            <person name="Varghese N."/>
            <person name="Submissions S."/>
        </authorList>
    </citation>
    <scope>NUCLEOTIDE SEQUENCE [LARGE SCALE GENOMIC DNA]</scope>
    <source>
        <strain evidence="2">DSM 44234</strain>
    </source>
</reference>
<dbReference type="Proteomes" id="UP000182241">
    <property type="component" value="Unassembled WGS sequence"/>
</dbReference>
<dbReference type="RefSeq" id="WP_232066382.1">
    <property type="nucleotide sequence ID" value="NZ_LR134450.1"/>
</dbReference>
<protein>
    <submittedName>
        <fullName evidence="1">Uncharacterized protein</fullName>
    </submittedName>
</protein>
<name>A0A1H4VRI3_TSUTY</name>
<evidence type="ECO:0000313" key="2">
    <source>
        <dbReference type="Proteomes" id="UP000182241"/>
    </source>
</evidence>
<dbReference type="EMBL" id="FNSA01000003">
    <property type="protein sequence ID" value="SEC83742.1"/>
    <property type="molecule type" value="Genomic_DNA"/>
</dbReference>
<accession>A0A1H4VRI3</accession>
<dbReference type="STRING" id="57704.SAMN04489793_3317"/>
<dbReference type="AlphaFoldDB" id="A0A1H4VRI3"/>
<evidence type="ECO:0000313" key="1">
    <source>
        <dbReference type="EMBL" id="SEC83742.1"/>
    </source>
</evidence>
<sequence length="57" mass="6004">MAMTLQLACDDCGESEELGAAMMEGNLTADLDPAELGWLSLAGEDFCPSCAPAHDER</sequence>
<organism evidence="1 2">
    <name type="scientific">Tsukamurella tyrosinosolvens</name>
    <dbReference type="NCBI Taxonomy" id="57704"/>
    <lineage>
        <taxon>Bacteria</taxon>
        <taxon>Bacillati</taxon>
        <taxon>Actinomycetota</taxon>
        <taxon>Actinomycetes</taxon>
        <taxon>Mycobacteriales</taxon>
        <taxon>Tsukamurellaceae</taxon>
        <taxon>Tsukamurella</taxon>
    </lineage>
</organism>
<proteinExistence type="predicted"/>
<keyword evidence="2" id="KW-1185">Reference proteome</keyword>